<evidence type="ECO:0000259" key="1">
    <source>
        <dbReference type="Pfam" id="PF08501"/>
    </source>
</evidence>
<dbReference type="SUPFAM" id="SSF53223">
    <property type="entry name" value="Aminoacid dehydrogenase-like, N-terminal domain"/>
    <property type="match status" value="1"/>
</dbReference>
<feature type="domain" description="Shikimate dehydrogenase substrate binding N-terminal" evidence="1">
    <location>
        <begin position="24"/>
        <end position="104"/>
    </location>
</feature>
<dbReference type="OrthoDB" id="204377at2759"/>
<dbReference type="AlphaFoldDB" id="A0A074WWQ2"/>
<dbReference type="PANTHER" id="PTHR21089">
    <property type="entry name" value="SHIKIMATE DEHYDROGENASE"/>
    <property type="match status" value="1"/>
</dbReference>
<dbReference type="Pfam" id="PF08501">
    <property type="entry name" value="Shikimate_dh_N"/>
    <property type="match status" value="1"/>
</dbReference>
<dbReference type="GO" id="GO:0019632">
    <property type="term" value="P:shikimate metabolic process"/>
    <property type="evidence" value="ECO:0007669"/>
    <property type="project" value="TreeGrafter"/>
</dbReference>
<gene>
    <name evidence="2" type="ORF">M436DRAFT_44078</name>
</gene>
<organism evidence="2 3">
    <name type="scientific">Aureobasidium namibiae CBS 147.97</name>
    <dbReference type="NCBI Taxonomy" id="1043004"/>
    <lineage>
        <taxon>Eukaryota</taxon>
        <taxon>Fungi</taxon>
        <taxon>Dikarya</taxon>
        <taxon>Ascomycota</taxon>
        <taxon>Pezizomycotina</taxon>
        <taxon>Dothideomycetes</taxon>
        <taxon>Dothideomycetidae</taxon>
        <taxon>Dothideales</taxon>
        <taxon>Saccotheciaceae</taxon>
        <taxon>Aureobasidium</taxon>
    </lineage>
</organism>
<dbReference type="HOGENOM" id="CLU_044063_1_0_1"/>
<sequence length="312" mass="34421">MVTNQNVITAATPDISKRERFGLLFGYPIAHSYSPLMHQTVYDNIGYNWQQFLFESTDMSQFLEIRQHPQFYGASVTMPHKVAIMAHLDELTDEGRDVGACNTLFLKQDGDKRIYVGTNTDVIGVRDAFLQNVPSNVFEGKPAMVVGGGGAARSAVYALKKFMKATTVYLVNRDKAEVDAVVSWCKDHGYGDELIHVATAEEAQKAESVSAIVACVPDFAPSTAAEIEARKVLETFLSKSKGAMLEMCYHPKPWTQIAQLSEDAGWKVILGTEAMIYQGFAQDTCWTGRTLADLPVKEVKAAIAEQLSKTLH</sequence>
<dbReference type="RefSeq" id="XP_013428518.1">
    <property type="nucleotide sequence ID" value="XM_013573064.1"/>
</dbReference>
<dbReference type="GeneID" id="25410068"/>
<dbReference type="InterPro" id="IPR022893">
    <property type="entry name" value="Shikimate_DH_fam"/>
</dbReference>
<dbReference type="SUPFAM" id="SSF51735">
    <property type="entry name" value="NAD(P)-binding Rossmann-fold domains"/>
    <property type="match status" value="1"/>
</dbReference>
<evidence type="ECO:0000313" key="2">
    <source>
        <dbReference type="EMBL" id="KEQ74172.1"/>
    </source>
</evidence>
<dbReference type="GO" id="GO:0009423">
    <property type="term" value="P:chorismate biosynthetic process"/>
    <property type="evidence" value="ECO:0007669"/>
    <property type="project" value="TreeGrafter"/>
</dbReference>
<dbReference type="InterPro" id="IPR013708">
    <property type="entry name" value="Shikimate_DH-bd_N"/>
</dbReference>
<dbReference type="Gene3D" id="3.40.50.10860">
    <property type="entry name" value="Leucine Dehydrogenase, chain A, domain 1"/>
    <property type="match status" value="1"/>
</dbReference>
<proteinExistence type="predicted"/>
<dbReference type="Gene3D" id="3.40.50.720">
    <property type="entry name" value="NAD(P)-binding Rossmann-like Domain"/>
    <property type="match status" value="1"/>
</dbReference>
<dbReference type="PANTHER" id="PTHR21089:SF1">
    <property type="entry name" value="BIFUNCTIONAL 3-DEHYDROQUINATE DEHYDRATASE_SHIKIMATE DEHYDROGENASE, CHLOROPLASTIC"/>
    <property type="match status" value="1"/>
</dbReference>
<keyword evidence="3" id="KW-1185">Reference proteome</keyword>
<dbReference type="InterPro" id="IPR036291">
    <property type="entry name" value="NAD(P)-bd_dom_sf"/>
</dbReference>
<reference evidence="2 3" key="1">
    <citation type="journal article" date="2014" name="BMC Genomics">
        <title>Genome sequencing of four Aureobasidium pullulans varieties: biotechnological potential, stress tolerance, and description of new species.</title>
        <authorList>
            <person name="Gostin Ar C."/>
            <person name="Ohm R.A."/>
            <person name="Kogej T."/>
            <person name="Sonjak S."/>
            <person name="Turk M."/>
            <person name="Zajc J."/>
            <person name="Zalar P."/>
            <person name="Grube M."/>
            <person name="Sun H."/>
            <person name="Han J."/>
            <person name="Sharma A."/>
            <person name="Chiniquy J."/>
            <person name="Ngan C.Y."/>
            <person name="Lipzen A."/>
            <person name="Barry K."/>
            <person name="Grigoriev I.V."/>
            <person name="Gunde-Cimerman N."/>
        </authorList>
    </citation>
    <scope>NUCLEOTIDE SEQUENCE [LARGE SCALE GENOMIC DNA]</scope>
    <source>
        <strain evidence="2 3">CBS 147.97</strain>
    </source>
</reference>
<dbReference type="CDD" id="cd01065">
    <property type="entry name" value="NAD_bind_Shikimate_DH"/>
    <property type="match status" value="1"/>
</dbReference>
<accession>A0A074WWQ2</accession>
<protein>
    <submittedName>
        <fullName evidence="2">Aminoacid dehydrogenase-like protein</fullName>
    </submittedName>
</protein>
<dbReference type="InterPro" id="IPR046346">
    <property type="entry name" value="Aminoacid_DH-like_N_sf"/>
</dbReference>
<dbReference type="Proteomes" id="UP000027730">
    <property type="component" value="Unassembled WGS sequence"/>
</dbReference>
<evidence type="ECO:0000313" key="3">
    <source>
        <dbReference type="Proteomes" id="UP000027730"/>
    </source>
</evidence>
<dbReference type="EMBL" id="KL584707">
    <property type="protein sequence ID" value="KEQ74172.1"/>
    <property type="molecule type" value="Genomic_DNA"/>
</dbReference>
<dbReference type="STRING" id="1043004.A0A074WWQ2"/>
<name>A0A074WWQ2_9PEZI</name>
<dbReference type="GO" id="GO:0004764">
    <property type="term" value="F:shikimate 3-dehydrogenase (NADP+) activity"/>
    <property type="evidence" value="ECO:0007669"/>
    <property type="project" value="InterPro"/>
</dbReference>